<evidence type="ECO:0000259" key="4">
    <source>
        <dbReference type="PROSITE" id="PS50835"/>
    </source>
</evidence>
<reference evidence="6" key="1">
    <citation type="journal article" date="2006" name="Science">
        <title>Ancient noncoding elements conserved in the human genome.</title>
        <authorList>
            <person name="Venkatesh B."/>
            <person name="Kirkness E.F."/>
            <person name="Loh Y.H."/>
            <person name="Halpern A.L."/>
            <person name="Lee A.P."/>
            <person name="Johnson J."/>
            <person name="Dandona N."/>
            <person name="Viswanathan L.D."/>
            <person name="Tay A."/>
            <person name="Venter J.C."/>
            <person name="Strausberg R.L."/>
            <person name="Brenner S."/>
        </authorList>
    </citation>
    <scope>NUCLEOTIDE SEQUENCE [LARGE SCALE GENOMIC DNA]</scope>
</reference>
<dbReference type="InParanoid" id="A0A4W3K349"/>
<dbReference type="SUPFAM" id="SSF48726">
    <property type="entry name" value="Immunoglobulin"/>
    <property type="match status" value="1"/>
</dbReference>
<evidence type="ECO:0000256" key="3">
    <source>
        <dbReference type="SAM" id="Phobius"/>
    </source>
</evidence>
<organism evidence="5 6">
    <name type="scientific">Callorhinchus milii</name>
    <name type="common">Ghost shark</name>
    <dbReference type="NCBI Taxonomy" id="7868"/>
    <lineage>
        <taxon>Eukaryota</taxon>
        <taxon>Metazoa</taxon>
        <taxon>Chordata</taxon>
        <taxon>Craniata</taxon>
        <taxon>Vertebrata</taxon>
        <taxon>Chondrichthyes</taxon>
        <taxon>Holocephali</taxon>
        <taxon>Chimaeriformes</taxon>
        <taxon>Callorhinchidae</taxon>
        <taxon>Callorhinchus</taxon>
    </lineage>
</organism>
<dbReference type="InterPro" id="IPR013098">
    <property type="entry name" value="Ig_I-set"/>
</dbReference>
<dbReference type="Pfam" id="PF07679">
    <property type="entry name" value="I-set"/>
    <property type="match status" value="1"/>
</dbReference>
<name>A0A4W3K349_CALMI</name>
<reference evidence="5" key="4">
    <citation type="submission" date="2025-08" db="UniProtKB">
        <authorList>
            <consortium name="Ensembl"/>
        </authorList>
    </citation>
    <scope>IDENTIFICATION</scope>
</reference>
<dbReference type="STRING" id="7868.ENSCMIP00000045223"/>
<keyword evidence="3" id="KW-1133">Transmembrane helix</keyword>
<dbReference type="GeneTree" id="ENSGT00940000160092"/>
<dbReference type="PROSITE" id="PS50835">
    <property type="entry name" value="IG_LIKE"/>
    <property type="match status" value="1"/>
</dbReference>
<sequence>SIHDCLWDIAVRNWLPRSPTNIQSLHFTVCSVKRFGTSSRREKRYTKCKDYYYYYYYYSSLAPSLLLFGFLLFLVPSLTRSLAPSLRPAHPLSLPTFRESLFSNVFLVNLLSLSLSLSRLSVCLSVSLSLCVPGKDYSPPPFKEHDFNHAPKFTQPLLDRSVVAGYTTKLSCSVRGNPKPKIVWMKNKMDLSGDPKFLMRHNEGVLTLQIRKPSTFDGGKYTCKAINDLGEDEVECKLEVRMPQ</sequence>
<keyword evidence="2" id="KW-0393">Immunoglobulin domain</keyword>
<accession>A0A4W3K349</accession>
<feature type="domain" description="Ig-like" evidence="4">
    <location>
        <begin position="151"/>
        <end position="239"/>
    </location>
</feature>
<evidence type="ECO:0000313" key="6">
    <source>
        <dbReference type="Proteomes" id="UP000314986"/>
    </source>
</evidence>
<keyword evidence="3" id="KW-0812">Transmembrane</keyword>
<reference evidence="6" key="3">
    <citation type="journal article" date="2014" name="Nature">
        <title>Elephant shark genome provides unique insights into gnathostome evolution.</title>
        <authorList>
            <consortium name="International Elephant Shark Genome Sequencing Consortium"/>
            <person name="Venkatesh B."/>
            <person name="Lee A.P."/>
            <person name="Ravi V."/>
            <person name="Maurya A.K."/>
            <person name="Lian M.M."/>
            <person name="Swann J.B."/>
            <person name="Ohta Y."/>
            <person name="Flajnik M.F."/>
            <person name="Sutoh Y."/>
            <person name="Kasahara M."/>
            <person name="Hoon S."/>
            <person name="Gangu V."/>
            <person name="Roy S.W."/>
            <person name="Irimia M."/>
            <person name="Korzh V."/>
            <person name="Kondrychyn I."/>
            <person name="Lim Z.W."/>
            <person name="Tay B.H."/>
            <person name="Tohari S."/>
            <person name="Kong K.W."/>
            <person name="Ho S."/>
            <person name="Lorente-Galdos B."/>
            <person name="Quilez J."/>
            <person name="Marques-Bonet T."/>
            <person name="Raney B.J."/>
            <person name="Ingham P.W."/>
            <person name="Tay A."/>
            <person name="Hillier L.W."/>
            <person name="Minx P."/>
            <person name="Boehm T."/>
            <person name="Wilson R.K."/>
            <person name="Brenner S."/>
            <person name="Warren W.C."/>
        </authorList>
    </citation>
    <scope>NUCLEOTIDE SEQUENCE [LARGE SCALE GENOMIC DNA]</scope>
</reference>
<dbReference type="InterPro" id="IPR003599">
    <property type="entry name" value="Ig_sub"/>
</dbReference>
<dbReference type="Ensembl" id="ENSCMIT00000045869.1">
    <property type="protein sequence ID" value="ENSCMIP00000045223.1"/>
    <property type="gene ID" value="ENSCMIG00000018680.1"/>
</dbReference>
<evidence type="ECO:0000256" key="2">
    <source>
        <dbReference type="ARBA" id="ARBA00023319"/>
    </source>
</evidence>
<evidence type="ECO:0000313" key="5">
    <source>
        <dbReference type="Ensembl" id="ENSCMIP00000045223.1"/>
    </source>
</evidence>
<dbReference type="InterPro" id="IPR013783">
    <property type="entry name" value="Ig-like_fold"/>
</dbReference>
<dbReference type="AlphaFoldDB" id="A0A4W3K349"/>
<dbReference type="SMART" id="SM00409">
    <property type="entry name" value="IG"/>
    <property type="match status" value="1"/>
</dbReference>
<proteinExistence type="predicted"/>
<dbReference type="FunFam" id="2.60.40.10:FF:000060">
    <property type="entry name" value="Myosin-binding protein C, slow type"/>
    <property type="match status" value="1"/>
</dbReference>
<dbReference type="InterPro" id="IPR007110">
    <property type="entry name" value="Ig-like_dom"/>
</dbReference>
<dbReference type="PANTHER" id="PTHR47633">
    <property type="entry name" value="IMMUNOGLOBULIN"/>
    <property type="match status" value="1"/>
</dbReference>
<reference evidence="6" key="2">
    <citation type="journal article" date="2007" name="PLoS Biol.">
        <title>Survey sequencing and comparative analysis of the elephant shark (Callorhinchus milii) genome.</title>
        <authorList>
            <person name="Venkatesh B."/>
            <person name="Kirkness E.F."/>
            <person name="Loh Y.H."/>
            <person name="Halpern A.L."/>
            <person name="Lee A.P."/>
            <person name="Johnson J."/>
            <person name="Dandona N."/>
            <person name="Viswanathan L.D."/>
            <person name="Tay A."/>
            <person name="Venter J.C."/>
            <person name="Strausberg R.L."/>
            <person name="Brenner S."/>
        </authorList>
    </citation>
    <scope>NUCLEOTIDE SEQUENCE [LARGE SCALE GENOMIC DNA]</scope>
</reference>
<feature type="transmembrane region" description="Helical" evidence="3">
    <location>
        <begin position="53"/>
        <end position="75"/>
    </location>
</feature>
<dbReference type="Proteomes" id="UP000314986">
    <property type="component" value="Unassembled WGS sequence"/>
</dbReference>
<protein>
    <submittedName>
        <fullName evidence="5">Myosin-binding protein C, fast-type-like</fullName>
    </submittedName>
</protein>
<dbReference type="SMART" id="SM00408">
    <property type="entry name" value="IGc2"/>
    <property type="match status" value="1"/>
</dbReference>
<reference evidence="5" key="5">
    <citation type="submission" date="2025-09" db="UniProtKB">
        <authorList>
            <consortium name="Ensembl"/>
        </authorList>
    </citation>
    <scope>IDENTIFICATION</scope>
</reference>
<dbReference type="InterPro" id="IPR003598">
    <property type="entry name" value="Ig_sub2"/>
</dbReference>
<evidence type="ECO:0000256" key="1">
    <source>
        <dbReference type="ARBA" id="ARBA00022737"/>
    </source>
</evidence>
<keyword evidence="6" id="KW-1185">Reference proteome</keyword>
<dbReference type="Gene3D" id="2.60.40.10">
    <property type="entry name" value="Immunoglobulins"/>
    <property type="match status" value="1"/>
</dbReference>
<keyword evidence="3" id="KW-0472">Membrane</keyword>
<keyword evidence="1" id="KW-0677">Repeat</keyword>
<dbReference type="InterPro" id="IPR036179">
    <property type="entry name" value="Ig-like_dom_sf"/>
</dbReference>